<dbReference type="InterPro" id="IPR014721">
    <property type="entry name" value="Ribsml_uS5_D2-typ_fold_subgr"/>
</dbReference>
<dbReference type="PANTHER" id="PTHR33992">
    <property type="entry name" value="RIBONUCLEASE P PROTEIN COMPONENT"/>
    <property type="match status" value="1"/>
</dbReference>
<keyword evidence="9" id="KW-1185">Reference proteome</keyword>
<evidence type="ECO:0000256" key="2">
    <source>
        <dbReference type="ARBA" id="ARBA00022722"/>
    </source>
</evidence>
<evidence type="ECO:0000256" key="6">
    <source>
        <dbReference type="HAMAP-Rule" id="MF_00227"/>
    </source>
</evidence>
<dbReference type="AlphaFoldDB" id="F0SLH4"/>
<comment type="catalytic activity">
    <reaction evidence="6">
        <text>Endonucleolytic cleavage of RNA, removing 5'-extranucleotides from tRNA precursor.</text>
        <dbReference type="EC" id="3.1.26.5"/>
    </reaction>
</comment>
<keyword evidence="1 6" id="KW-0819">tRNA processing</keyword>
<dbReference type="Pfam" id="PF00825">
    <property type="entry name" value="Ribonuclease_P"/>
    <property type="match status" value="1"/>
</dbReference>
<keyword evidence="5 6" id="KW-0694">RNA-binding</keyword>
<dbReference type="PANTHER" id="PTHR33992:SF1">
    <property type="entry name" value="RIBONUCLEASE P PROTEIN COMPONENT"/>
    <property type="match status" value="1"/>
</dbReference>
<dbReference type="Gene3D" id="3.30.230.10">
    <property type="match status" value="1"/>
</dbReference>
<protein>
    <recommendedName>
        <fullName evidence="6 7">Ribonuclease P protein component</fullName>
        <shortName evidence="6">RNase P protein</shortName>
        <shortName evidence="6">RNaseP protein</shortName>
        <ecNumber evidence="6 7">3.1.26.5</ecNumber>
    </recommendedName>
    <alternativeName>
        <fullName evidence="6">Protein C5</fullName>
    </alternativeName>
</protein>
<evidence type="ECO:0000313" key="8">
    <source>
        <dbReference type="EMBL" id="ADY57657.1"/>
    </source>
</evidence>
<dbReference type="GO" id="GO:0001682">
    <property type="term" value="P:tRNA 5'-leader removal"/>
    <property type="evidence" value="ECO:0007669"/>
    <property type="project" value="UniProtKB-UniRule"/>
</dbReference>
<reference evidence="9" key="1">
    <citation type="submission" date="2011-02" db="EMBL/GenBank/DDBJ databases">
        <title>The complete genome of Planctomyces brasiliensis DSM 5305.</title>
        <authorList>
            <person name="Lucas S."/>
            <person name="Copeland A."/>
            <person name="Lapidus A."/>
            <person name="Bruce D."/>
            <person name="Goodwin L."/>
            <person name="Pitluck S."/>
            <person name="Kyrpides N."/>
            <person name="Mavromatis K."/>
            <person name="Pagani I."/>
            <person name="Ivanova N."/>
            <person name="Ovchinnikova G."/>
            <person name="Lu M."/>
            <person name="Detter J.C."/>
            <person name="Han C."/>
            <person name="Land M."/>
            <person name="Hauser L."/>
            <person name="Markowitz V."/>
            <person name="Cheng J.-F."/>
            <person name="Hugenholtz P."/>
            <person name="Woyke T."/>
            <person name="Wu D."/>
            <person name="Tindall B."/>
            <person name="Pomrenke H.G."/>
            <person name="Brambilla E."/>
            <person name="Klenk H.-P."/>
            <person name="Eisen J.A."/>
        </authorList>
    </citation>
    <scope>NUCLEOTIDE SEQUENCE [LARGE SCALE GENOMIC DNA]</scope>
    <source>
        <strain evidence="9">ATCC 49424 / DSM 5305 / JCM 21570 / NBRC 103401 / IFAM 1448</strain>
    </source>
</reference>
<evidence type="ECO:0000256" key="5">
    <source>
        <dbReference type="ARBA" id="ARBA00022884"/>
    </source>
</evidence>
<sequence>MNADNTPLPRTFPRECRMKTPAEFQRAYARKQRAGDRNLLIFCTPNGMTISRIGLSVSKKNGNAVCRNRKKRLLREAFRLTRHKLPIGFDYILIPRVDVQSTLEDYRKSLKYLTKKLARREAASNHQAATEQKTGQQP</sequence>
<accession>F0SLH4</accession>
<gene>
    <name evidence="6" type="primary">rnpA</name>
    <name evidence="8" type="ordered locus">Plabr_0025</name>
</gene>
<dbReference type="InterPro" id="IPR000100">
    <property type="entry name" value="RNase_P"/>
</dbReference>
<dbReference type="NCBIfam" id="TIGR00188">
    <property type="entry name" value="rnpA"/>
    <property type="match status" value="1"/>
</dbReference>
<dbReference type="KEGG" id="pbs:Plabr_0025"/>
<dbReference type="EMBL" id="CP002546">
    <property type="protein sequence ID" value="ADY57657.1"/>
    <property type="molecule type" value="Genomic_DNA"/>
</dbReference>
<comment type="function">
    <text evidence="6">RNaseP catalyzes the removal of the 5'-leader sequence from pre-tRNA to produce the mature 5'-terminus. It can also cleave other RNA substrates such as 4.5S RNA. The protein component plays an auxiliary but essential role in vivo by binding to the 5'-leader sequence and broadening the substrate specificity of the ribozyme.</text>
</comment>
<dbReference type="GO" id="GO:0004526">
    <property type="term" value="F:ribonuclease P activity"/>
    <property type="evidence" value="ECO:0007669"/>
    <property type="project" value="UniProtKB-UniRule"/>
</dbReference>
<evidence type="ECO:0000313" key="9">
    <source>
        <dbReference type="Proteomes" id="UP000006860"/>
    </source>
</evidence>
<proteinExistence type="inferred from homology"/>
<evidence type="ECO:0000256" key="7">
    <source>
        <dbReference type="NCBIfam" id="TIGR00188"/>
    </source>
</evidence>
<comment type="similarity">
    <text evidence="6">Belongs to the RnpA family.</text>
</comment>
<dbReference type="HAMAP" id="MF_00227">
    <property type="entry name" value="RNase_P"/>
    <property type="match status" value="1"/>
</dbReference>
<dbReference type="RefSeq" id="WP_013626401.1">
    <property type="nucleotide sequence ID" value="NC_015174.1"/>
</dbReference>
<name>F0SLH4_RUBBR</name>
<dbReference type="GO" id="GO:0030677">
    <property type="term" value="C:ribonuclease P complex"/>
    <property type="evidence" value="ECO:0007669"/>
    <property type="project" value="TreeGrafter"/>
</dbReference>
<dbReference type="SUPFAM" id="SSF54211">
    <property type="entry name" value="Ribosomal protein S5 domain 2-like"/>
    <property type="match status" value="1"/>
</dbReference>
<dbReference type="InterPro" id="IPR020568">
    <property type="entry name" value="Ribosomal_Su5_D2-typ_SF"/>
</dbReference>
<keyword evidence="2 6" id="KW-0540">Nuclease</keyword>
<organism evidence="8 9">
    <name type="scientific">Rubinisphaera brasiliensis (strain ATCC 49424 / DSM 5305 / JCM 21570 / IAM 15109 / NBRC 103401 / IFAM 1448)</name>
    <name type="common">Planctomyces brasiliensis</name>
    <dbReference type="NCBI Taxonomy" id="756272"/>
    <lineage>
        <taxon>Bacteria</taxon>
        <taxon>Pseudomonadati</taxon>
        <taxon>Planctomycetota</taxon>
        <taxon>Planctomycetia</taxon>
        <taxon>Planctomycetales</taxon>
        <taxon>Planctomycetaceae</taxon>
        <taxon>Rubinisphaera</taxon>
    </lineage>
</organism>
<dbReference type="Proteomes" id="UP000006860">
    <property type="component" value="Chromosome"/>
</dbReference>
<evidence type="ECO:0000256" key="3">
    <source>
        <dbReference type="ARBA" id="ARBA00022759"/>
    </source>
</evidence>
<dbReference type="GO" id="GO:0042781">
    <property type="term" value="F:3'-tRNA processing endoribonuclease activity"/>
    <property type="evidence" value="ECO:0007669"/>
    <property type="project" value="TreeGrafter"/>
</dbReference>
<dbReference type="STRING" id="756272.Plabr_0025"/>
<dbReference type="EC" id="3.1.26.5" evidence="6 7"/>
<evidence type="ECO:0000256" key="4">
    <source>
        <dbReference type="ARBA" id="ARBA00022801"/>
    </source>
</evidence>
<evidence type="ECO:0000256" key="1">
    <source>
        <dbReference type="ARBA" id="ARBA00022694"/>
    </source>
</evidence>
<comment type="subunit">
    <text evidence="6">Consists of a catalytic RNA component (M1 or rnpB) and a protein subunit.</text>
</comment>
<dbReference type="eggNOG" id="COG0594">
    <property type="taxonomic scope" value="Bacteria"/>
</dbReference>
<keyword evidence="4 6" id="KW-0378">Hydrolase</keyword>
<dbReference type="OrthoDB" id="9810867at2"/>
<keyword evidence="3 6" id="KW-0255">Endonuclease</keyword>
<dbReference type="HOGENOM" id="CLU_117179_9_2_0"/>
<dbReference type="GO" id="GO:0000049">
    <property type="term" value="F:tRNA binding"/>
    <property type="evidence" value="ECO:0007669"/>
    <property type="project" value="UniProtKB-UniRule"/>
</dbReference>